<organism evidence="1 2">
    <name type="scientific">Muribacter muris</name>
    <dbReference type="NCBI Taxonomy" id="67855"/>
    <lineage>
        <taxon>Bacteria</taxon>
        <taxon>Pseudomonadati</taxon>
        <taxon>Pseudomonadota</taxon>
        <taxon>Gammaproteobacteria</taxon>
        <taxon>Pasteurellales</taxon>
        <taxon>Pasteurellaceae</taxon>
        <taxon>Muribacter</taxon>
    </lineage>
</organism>
<dbReference type="AlphaFoldDB" id="A0A0J5P328"/>
<dbReference type="PATRIC" id="fig|67855.3.peg.2337"/>
<keyword evidence="2" id="KW-1185">Reference proteome</keyword>
<dbReference type="STRING" id="67855.RO21_10595"/>
<reference evidence="1 2" key="1">
    <citation type="submission" date="2014-12" db="EMBL/GenBank/DDBJ databases">
        <title>Reclassification of Actinobacillus muris as Muribacter muris.</title>
        <authorList>
            <person name="Christensen H."/>
            <person name="Nicklas W."/>
            <person name="Bisgaard M."/>
        </authorList>
    </citation>
    <scope>NUCLEOTIDE SEQUENCE [LARGE SCALE GENOMIC DNA]</scope>
    <source>
        <strain evidence="1 2">Ackerman80-443D</strain>
    </source>
</reference>
<dbReference type="EMBL" id="JWIZ01000080">
    <property type="protein sequence ID" value="KMK50651.1"/>
    <property type="molecule type" value="Genomic_DNA"/>
</dbReference>
<comment type="caution">
    <text evidence="1">The sequence shown here is derived from an EMBL/GenBank/DDBJ whole genome shotgun (WGS) entry which is preliminary data.</text>
</comment>
<evidence type="ECO:0000313" key="2">
    <source>
        <dbReference type="Proteomes" id="UP000036270"/>
    </source>
</evidence>
<evidence type="ECO:0000313" key="1">
    <source>
        <dbReference type="EMBL" id="KMK50651.1"/>
    </source>
</evidence>
<feature type="non-terminal residue" evidence="1">
    <location>
        <position position="241"/>
    </location>
</feature>
<dbReference type="Proteomes" id="UP000036270">
    <property type="component" value="Unassembled WGS sequence"/>
</dbReference>
<accession>A0A0J5P328</accession>
<sequence length="241" mass="28006">MQQADWILSATEQAEMGITPPPLPVCAVPESQLTEIKDLVAEPKKPSNANQLSTIQLELFELDPDHHDLRQAHFANLPRQLSDYFARRYQHRLKKYGAHYASGWFTQEMRKMLPRVDKVMQQYADVFSLYHQPWQDLSWLDTLGLEHDDLPVEGEPAELAAERQARENKRRRWAAVLANDPIAARLSQTKAEFAERNLQPLCYQRPERLKQIADTLTFKMEQMQDEYCIKHQHKATNADTA</sequence>
<name>A0A0J5P328_9PAST</name>
<proteinExistence type="predicted"/>
<gene>
    <name evidence="1" type="ORF">RO21_10595</name>
</gene>
<protein>
    <submittedName>
        <fullName evidence="1">Uncharacterized protein</fullName>
    </submittedName>
</protein>
<dbReference type="RefSeq" id="WP_047977755.1">
    <property type="nucleotide sequence ID" value="NZ_JWIZ01000080.1"/>
</dbReference>